<dbReference type="Proteomes" id="UP000316726">
    <property type="component" value="Chromosome 2"/>
</dbReference>
<dbReference type="PANTHER" id="PTHR10683">
    <property type="entry name" value="TRANSALDOLASE"/>
    <property type="match status" value="1"/>
</dbReference>
<keyword evidence="4" id="KW-1185">Reference proteome</keyword>
<evidence type="ECO:0000256" key="1">
    <source>
        <dbReference type="ARBA" id="ARBA00023270"/>
    </source>
</evidence>
<evidence type="ECO:0000313" key="4">
    <source>
        <dbReference type="Proteomes" id="UP000316726"/>
    </source>
</evidence>
<dbReference type="InterPro" id="IPR001585">
    <property type="entry name" value="TAL/FSA"/>
</dbReference>
<gene>
    <name evidence="3" type="ORF">A3770_02p10530</name>
</gene>
<name>A0A5B8MFU6_9CHLO</name>
<reference evidence="3 4" key="1">
    <citation type="submission" date="2018-07" db="EMBL/GenBank/DDBJ databases">
        <title>The complete nuclear genome of the prasinophyte Chloropicon primus (CCMP1205).</title>
        <authorList>
            <person name="Pombert J.-F."/>
            <person name="Otis C."/>
            <person name="Turmel M."/>
            <person name="Lemieux C."/>
        </authorList>
    </citation>
    <scope>NUCLEOTIDE SEQUENCE [LARGE SCALE GENOMIC DNA]</scope>
    <source>
        <strain evidence="3 4">CCMP1205</strain>
    </source>
</reference>
<dbReference type="AlphaFoldDB" id="A0A5B8MFU6"/>
<dbReference type="SUPFAM" id="SSF51569">
    <property type="entry name" value="Aldolase"/>
    <property type="match status" value="1"/>
</dbReference>
<dbReference type="Pfam" id="PF00923">
    <property type="entry name" value="TAL_FSA"/>
    <property type="match status" value="1"/>
</dbReference>
<proteinExistence type="predicted"/>
<feature type="compositionally biased region" description="Low complexity" evidence="2">
    <location>
        <begin position="15"/>
        <end position="34"/>
    </location>
</feature>
<dbReference type="GO" id="GO:0005975">
    <property type="term" value="P:carbohydrate metabolic process"/>
    <property type="evidence" value="ECO:0007669"/>
    <property type="project" value="InterPro"/>
</dbReference>
<evidence type="ECO:0000256" key="2">
    <source>
        <dbReference type="SAM" id="MobiDB-lite"/>
    </source>
</evidence>
<dbReference type="STRING" id="1764295.A0A5B8MFU6"/>
<dbReference type="Gene3D" id="3.20.20.70">
    <property type="entry name" value="Aldolase class I"/>
    <property type="match status" value="1"/>
</dbReference>
<dbReference type="OrthoDB" id="2015515at2759"/>
<dbReference type="PANTHER" id="PTHR10683:SF18">
    <property type="entry name" value="TRANSALDOLASE"/>
    <property type="match status" value="1"/>
</dbReference>
<feature type="region of interest" description="Disordered" evidence="2">
    <location>
        <begin position="1"/>
        <end position="34"/>
    </location>
</feature>
<organism evidence="3 4">
    <name type="scientific">Chloropicon primus</name>
    <dbReference type="NCBI Taxonomy" id="1764295"/>
    <lineage>
        <taxon>Eukaryota</taxon>
        <taxon>Viridiplantae</taxon>
        <taxon>Chlorophyta</taxon>
        <taxon>Chloropicophyceae</taxon>
        <taxon>Chloropicales</taxon>
        <taxon>Chloropicaceae</taxon>
        <taxon>Chloropicon</taxon>
    </lineage>
</organism>
<accession>A0A5B8MFU6</accession>
<dbReference type="EMBL" id="CP031035">
    <property type="protein sequence ID" value="QDZ18535.1"/>
    <property type="molecule type" value="Genomic_DNA"/>
</dbReference>
<sequence>MVKVGVARRQGRNGGRASLSSGATTGGTRARARASLSSASSLVGTWRRARSGLVSSTCCATASPSYDAPSNISGGTQLESLSKLSEVVRNTVVLEEGGTFKDATCSSAAAVTSRILLKVLRNPVGLRQYEQPIKSALAYIEQTQPKEKDSLGLVHCSLDKAMVNLGSMLAEQVDGRVSTEVDARFANDKDKIVEQVLYLSKLYEEVGVGNDRVLYRIPATWDGIQAAKVLEAQGIQTLLTLVCSLTQCIAAAEAGVSVVQLYVGRVRDWYRKHPNAIRNPDGPREDAGLSSFDADPGRELVSKCYNYLHKFYPKTKLMAGDIRSKEDALSIAGCDYIVLRPQIIEELQGTPSMLGYNDGLIATKDYADLMPELSPEKAEATKFSDRYTKGWGSEKEFMESMGECGRDLLQKSLQRYCDSFEQLEPYFSKISGIRTN</sequence>
<evidence type="ECO:0000313" key="3">
    <source>
        <dbReference type="EMBL" id="QDZ18535.1"/>
    </source>
</evidence>
<keyword evidence="1" id="KW-0704">Schiff base</keyword>
<protein>
    <submittedName>
        <fullName evidence="3">Transaldolase</fullName>
    </submittedName>
</protein>
<dbReference type="InterPro" id="IPR013785">
    <property type="entry name" value="Aldolase_TIM"/>
</dbReference>